<sequence>MAAPASPAFKVEKEAVWSIMAFPTPASVFVDENQQINRGKRAAGSRTKGLKPSENPGNLERRALQDLSNFAKGTGLKGTSTLKERSQRKAFSNVTNTIKGTALKDRPITKEKSTQKQRSQNPVKILSDEDIKLCHEWAKDGVEGFHSTQNDSQKVDKDLLAKRVKKKVASVNSALRGWSDTVFDSLMFPARVCGSTANNIFHSLCRWFIRLNYVIIDLFYKTMTPFLYDFVTSPLQYLTVLSFDKTMFVRPFLDIGNFSMPKVLKEAGYEVLYEPKVLELEPEILRDISWDLPSSVDGKAKLDEDCLAYDQLDQYPSLENNPVTFELRDEPAIPQLGVH</sequence>
<evidence type="ECO:0000313" key="2">
    <source>
        <dbReference type="EMBL" id="PWZ27380.1"/>
    </source>
</evidence>
<protein>
    <submittedName>
        <fullName evidence="2">Uncharacterized protein</fullName>
    </submittedName>
</protein>
<comment type="caution">
    <text evidence="2">The sequence shown here is derived from an EMBL/GenBank/DDBJ whole genome shotgun (WGS) entry which is preliminary data.</text>
</comment>
<name>A0A3L6F309_MAIZE</name>
<organism evidence="2">
    <name type="scientific">Zea mays</name>
    <name type="common">Maize</name>
    <dbReference type="NCBI Taxonomy" id="4577"/>
    <lineage>
        <taxon>Eukaryota</taxon>
        <taxon>Viridiplantae</taxon>
        <taxon>Streptophyta</taxon>
        <taxon>Embryophyta</taxon>
        <taxon>Tracheophyta</taxon>
        <taxon>Spermatophyta</taxon>
        <taxon>Magnoliopsida</taxon>
        <taxon>Liliopsida</taxon>
        <taxon>Poales</taxon>
        <taxon>Poaceae</taxon>
        <taxon>PACMAD clade</taxon>
        <taxon>Panicoideae</taxon>
        <taxon>Andropogonodae</taxon>
        <taxon>Andropogoneae</taxon>
        <taxon>Tripsacinae</taxon>
        <taxon>Zea</taxon>
    </lineage>
</organism>
<gene>
    <name evidence="2" type="ORF">Zm00014a_012238</name>
</gene>
<accession>A0A3L6F309</accession>
<dbReference type="Proteomes" id="UP000251960">
    <property type="component" value="Chromosome 4"/>
</dbReference>
<feature type="region of interest" description="Disordered" evidence="1">
    <location>
        <begin position="102"/>
        <end position="122"/>
    </location>
</feature>
<dbReference type="EMBL" id="NCVQ01000005">
    <property type="protein sequence ID" value="PWZ27380.1"/>
    <property type="molecule type" value="Genomic_DNA"/>
</dbReference>
<feature type="compositionally biased region" description="Basic and acidic residues" evidence="1">
    <location>
        <begin position="102"/>
        <end position="114"/>
    </location>
</feature>
<evidence type="ECO:0000256" key="1">
    <source>
        <dbReference type="SAM" id="MobiDB-lite"/>
    </source>
</evidence>
<dbReference type="AlphaFoldDB" id="A0A3L6F309"/>
<dbReference type="ExpressionAtlas" id="A0A3L6F309">
    <property type="expression patterns" value="baseline and differential"/>
</dbReference>
<reference evidence="2" key="1">
    <citation type="journal article" date="2018" name="Nat. Genet.">
        <title>Extensive intraspecific gene order and gene structural variations between Mo17 and other maize genomes.</title>
        <authorList>
            <person name="Sun S."/>
            <person name="Zhou Y."/>
            <person name="Chen J."/>
            <person name="Shi J."/>
            <person name="Zhao H."/>
            <person name="Zhao H."/>
            <person name="Song W."/>
            <person name="Zhang M."/>
            <person name="Cui Y."/>
            <person name="Dong X."/>
            <person name="Liu H."/>
            <person name="Ma X."/>
            <person name="Jiao Y."/>
            <person name="Wang B."/>
            <person name="Wei X."/>
            <person name="Stein J.C."/>
            <person name="Glaubitz J.C."/>
            <person name="Lu F."/>
            <person name="Yu G."/>
            <person name="Liang C."/>
            <person name="Fengler K."/>
            <person name="Li B."/>
            <person name="Rafalski A."/>
            <person name="Schnable P.S."/>
            <person name="Ware D.H."/>
            <person name="Buckler E.S."/>
            <person name="Lai J."/>
        </authorList>
    </citation>
    <scope>NUCLEOTIDE SEQUENCE [LARGE SCALE GENOMIC DNA]</scope>
    <source>
        <tissue evidence="2">Seedling</tissue>
    </source>
</reference>
<proteinExistence type="predicted"/>
<feature type="region of interest" description="Disordered" evidence="1">
    <location>
        <begin position="37"/>
        <end position="61"/>
    </location>
</feature>